<protein>
    <submittedName>
        <fullName evidence="3">Predicted metal-dependent hydrolase, TIM-barrel fold</fullName>
    </submittedName>
</protein>
<dbReference type="InterPro" id="IPR032466">
    <property type="entry name" value="Metal_Hydrolase"/>
</dbReference>
<dbReference type="GO" id="GO:0016787">
    <property type="term" value="F:hydrolase activity"/>
    <property type="evidence" value="ECO:0007669"/>
    <property type="project" value="UniProtKB-KW"/>
</dbReference>
<proteinExistence type="predicted"/>
<reference evidence="3 4" key="1">
    <citation type="submission" date="2016-10" db="EMBL/GenBank/DDBJ databases">
        <authorList>
            <person name="de Groot N.N."/>
        </authorList>
    </citation>
    <scope>NUCLEOTIDE SEQUENCE [LARGE SCALE GENOMIC DNA]</scope>
    <source>
        <strain evidence="3 4">DSM 23126</strain>
    </source>
</reference>
<dbReference type="InterPro" id="IPR032465">
    <property type="entry name" value="ACMSD"/>
</dbReference>
<feature type="domain" description="Amidohydrolase-related" evidence="2">
    <location>
        <begin position="50"/>
        <end position="359"/>
    </location>
</feature>
<dbReference type="STRING" id="1122204.SAMN05421781_1965"/>
<dbReference type="GO" id="GO:0019748">
    <property type="term" value="P:secondary metabolic process"/>
    <property type="evidence" value="ECO:0007669"/>
    <property type="project" value="TreeGrafter"/>
</dbReference>
<dbReference type="Pfam" id="PF04909">
    <property type="entry name" value="Amidohydro_2"/>
    <property type="match status" value="1"/>
</dbReference>
<evidence type="ECO:0000313" key="3">
    <source>
        <dbReference type="EMBL" id="SDW64361.1"/>
    </source>
</evidence>
<dbReference type="SUPFAM" id="SSF51556">
    <property type="entry name" value="Metallo-dependent hydrolases"/>
    <property type="match status" value="1"/>
</dbReference>
<sequence length="367" mass="42460">MQTLNNEATTDQTKKYSLIDTDIHERVMYEDLFPYLGQPWRRYIEDCHWQQEKHMPFTQPAVAGVDRADAKTPDGKPAGTSLPFMQEQLLDANNHEFGILTGALDPSPSSMHGWYEMATALASAYNDWQINEWLDKDSRLYGSVHIAAQEVANAVKEIERVGSHPKMIQVLLPIDDIAWGDPYYHPIFEAAERHDLMIGMHHNEPPAPLGKWPRYFIEWHSLIATSHMAQITSMIFNGVFEKYPNLKLMMIEGGFTYVPFLMKKLDQQFKDLRHEVPWVTTMPSDTIKNRMAFTTQPLEEMSKKEWNLLVEQMGTDEIICFSTDYPHWDYDSPDEAMPKGLEDDVLERIYGENARKFYPKLPARGDV</sequence>
<dbReference type="GO" id="GO:0005737">
    <property type="term" value="C:cytoplasm"/>
    <property type="evidence" value="ECO:0007669"/>
    <property type="project" value="TreeGrafter"/>
</dbReference>
<keyword evidence="3" id="KW-0378">Hydrolase</keyword>
<dbReference type="RefSeq" id="WP_091614394.1">
    <property type="nucleotide sequence ID" value="NZ_FNNC01000004.1"/>
</dbReference>
<accession>A0A1H2V7R7</accession>
<keyword evidence="4" id="KW-1185">Reference proteome</keyword>
<dbReference type="OrthoDB" id="9777673at2"/>
<dbReference type="GO" id="GO:0016831">
    <property type="term" value="F:carboxy-lyase activity"/>
    <property type="evidence" value="ECO:0007669"/>
    <property type="project" value="InterPro"/>
</dbReference>
<dbReference type="EMBL" id="FNNC01000004">
    <property type="protein sequence ID" value="SDW64361.1"/>
    <property type="molecule type" value="Genomic_DNA"/>
</dbReference>
<dbReference type="Gene3D" id="3.20.20.140">
    <property type="entry name" value="Metal-dependent hydrolases"/>
    <property type="match status" value="1"/>
</dbReference>
<evidence type="ECO:0000256" key="1">
    <source>
        <dbReference type="ARBA" id="ARBA00023239"/>
    </source>
</evidence>
<dbReference type="PANTHER" id="PTHR21240">
    <property type="entry name" value="2-AMINO-3-CARBOXYLMUCONATE-6-SEMIALDEHYDE DECARBOXYLASE"/>
    <property type="match status" value="1"/>
</dbReference>
<keyword evidence="1" id="KW-0456">Lyase</keyword>
<dbReference type="PANTHER" id="PTHR21240:SF28">
    <property type="entry name" value="ISO-OROTATE DECARBOXYLASE (EUROFUNG)"/>
    <property type="match status" value="1"/>
</dbReference>
<evidence type="ECO:0000259" key="2">
    <source>
        <dbReference type="Pfam" id="PF04909"/>
    </source>
</evidence>
<dbReference type="AlphaFoldDB" id="A0A1H2V7R7"/>
<organism evidence="3 4">
    <name type="scientific">Marinococcus luteus</name>
    <dbReference type="NCBI Taxonomy" id="1122204"/>
    <lineage>
        <taxon>Bacteria</taxon>
        <taxon>Bacillati</taxon>
        <taxon>Bacillota</taxon>
        <taxon>Bacilli</taxon>
        <taxon>Bacillales</taxon>
        <taxon>Bacillaceae</taxon>
        <taxon>Marinococcus</taxon>
    </lineage>
</organism>
<evidence type="ECO:0000313" key="4">
    <source>
        <dbReference type="Proteomes" id="UP000199488"/>
    </source>
</evidence>
<name>A0A1H2V7R7_9BACI</name>
<dbReference type="Proteomes" id="UP000199488">
    <property type="component" value="Unassembled WGS sequence"/>
</dbReference>
<dbReference type="InterPro" id="IPR006680">
    <property type="entry name" value="Amidohydro-rel"/>
</dbReference>
<gene>
    <name evidence="3" type="ORF">SAMN05421781_1965</name>
</gene>